<evidence type="ECO:0000313" key="2">
    <source>
        <dbReference type="EMBL" id="TDO95897.1"/>
    </source>
</evidence>
<dbReference type="InterPro" id="IPR027946">
    <property type="entry name" value="Ogl_dom"/>
</dbReference>
<dbReference type="Pfam" id="PF14583">
    <property type="entry name" value="Pectate_lyase22"/>
    <property type="match status" value="1"/>
</dbReference>
<dbReference type="GO" id="GO:0047487">
    <property type="term" value="F:oligogalacturonide lyase activity"/>
    <property type="evidence" value="ECO:0007669"/>
    <property type="project" value="InterPro"/>
</dbReference>
<dbReference type="AlphaFoldDB" id="A0A4R6M3N4"/>
<dbReference type="PANTHER" id="PTHR36842">
    <property type="entry name" value="PROTEIN TOLB HOMOLOG"/>
    <property type="match status" value="1"/>
</dbReference>
<organism evidence="2 3">
    <name type="scientific">Marinomonas balearica</name>
    <dbReference type="NCBI Taxonomy" id="491947"/>
    <lineage>
        <taxon>Bacteria</taxon>
        <taxon>Pseudomonadati</taxon>
        <taxon>Pseudomonadota</taxon>
        <taxon>Gammaproteobacteria</taxon>
        <taxon>Oceanospirillales</taxon>
        <taxon>Oceanospirillaceae</taxon>
        <taxon>Marinomonas</taxon>
    </lineage>
</organism>
<name>A0A4R6M3N4_9GAMM</name>
<dbReference type="GO" id="GO:0045490">
    <property type="term" value="P:pectin catabolic process"/>
    <property type="evidence" value="ECO:0007669"/>
    <property type="project" value="InterPro"/>
</dbReference>
<keyword evidence="2" id="KW-0456">Lyase</keyword>
<dbReference type="PANTHER" id="PTHR36842:SF1">
    <property type="entry name" value="PROTEIN TOLB"/>
    <property type="match status" value="1"/>
</dbReference>
<protein>
    <submittedName>
        <fullName evidence="2">Oligogalacturonide lyase</fullName>
    </submittedName>
</protein>
<dbReference type="Proteomes" id="UP000294656">
    <property type="component" value="Unassembled WGS sequence"/>
</dbReference>
<feature type="domain" description="Oligogalacturonate lyase" evidence="1">
    <location>
        <begin position="1"/>
        <end position="382"/>
    </location>
</feature>
<keyword evidence="3" id="KW-1185">Reference proteome</keyword>
<dbReference type="InterPro" id="IPR015943">
    <property type="entry name" value="WD40/YVTN_repeat-like_dom_sf"/>
</dbReference>
<proteinExistence type="predicted"/>
<dbReference type="SUPFAM" id="SSF82171">
    <property type="entry name" value="DPP6 N-terminal domain-like"/>
    <property type="match status" value="1"/>
</dbReference>
<dbReference type="EMBL" id="SNXC01000015">
    <property type="protein sequence ID" value="TDO95897.1"/>
    <property type="molecule type" value="Genomic_DNA"/>
</dbReference>
<comment type="caution">
    <text evidence="2">The sequence shown here is derived from an EMBL/GenBank/DDBJ whole genome shotgun (WGS) entry which is preliminary data.</text>
</comment>
<reference evidence="2 3" key="1">
    <citation type="submission" date="2019-03" db="EMBL/GenBank/DDBJ databases">
        <title>Genomic Encyclopedia of Type Strains, Phase III (KMG-III): the genomes of soil and plant-associated and newly described type strains.</title>
        <authorList>
            <person name="Whitman W."/>
        </authorList>
    </citation>
    <scope>NUCLEOTIDE SEQUENCE [LARGE SCALE GENOMIC DNA]</scope>
    <source>
        <strain evidence="2 3">CECT 7378</strain>
    </source>
</reference>
<evidence type="ECO:0000259" key="1">
    <source>
        <dbReference type="Pfam" id="PF14583"/>
    </source>
</evidence>
<dbReference type="Gene3D" id="2.130.10.10">
    <property type="entry name" value="YVTN repeat-like/Quinoprotein amine dehydrogenase"/>
    <property type="match status" value="1"/>
</dbReference>
<dbReference type="RefSeq" id="WP_133504962.1">
    <property type="nucleotide sequence ID" value="NZ_SNXC01000015.1"/>
</dbReference>
<sequence length="382" mass="43190">MAIGNTVQLSFSTYSDQSTGNKVTQLTPNDAVCHRNYFYQKCFSDRGNKLLFSGDFDGPWNYYLMDLEAQSALQLTEGTGDNTFGGFITTQDDALIFMKNNHALIRVDIKTQEHHVIYKVEKGWVGYGTWVANRDCTKIVGIEIKAEDHMKLSDWKKFAEFYHKKPRCRLISIDMKSGVRSVILDQNVWMGHPLYRPFDDNTVAFCHEGPHDLIDTRMWFVDEDGSNVRKVYEQGAEESCTHEFFVPDGSKMMFVSYTRGETERWLYSVDPETLEEKQETIMPACSHLMSNDDGSLVVGDGSGTPVDVADSSGHELSNDDNIYVFDLKAGTSKAVCQHKTSWEVLNNSRQVNHPHPSFTPDSKGVLYSSDMNGTPALYIATL</sequence>
<evidence type="ECO:0000313" key="3">
    <source>
        <dbReference type="Proteomes" id="UP000294656"/>
    </source>
</evidence>
<gene>
    <name evidence="2" type="ORF">DFP79_3255</name>
</gene>
<dbReference type="OrthoDB" id="8432779at2"/>
<accession>A0A4R6M3N4</accession>